<gene>
    <name evidence="1" type="ORF">GEV02_19220</name>
</gene>
<proteinExistence type="predicted"/>
<dbReference type="RefSeq" id="WP_152839501.1">
    <property type="nucleotide sequence ID" value="NZ_WHUG01000008.1"/>
</dbReference>
<comment type="caution">
    <text evidence="1">The sequence shown here is derived from an EMBL/GenBank/DDBJ whole genome shotgun (WGS) entry which is preliminary data.</text>
</comment>
<evidence type="ECO:0000313" key="1">
    <source>
        <dbReference type="EMBL" id="MQA40287.1"/>
    </source>
</evidence>
<evidence type="ECO:0000313" key="2">
    <source>
        <dbReference type="Proteomes" id="UP000440498"/>
    </source>
</evidence>
<name>A0A6A7N673_9BURK</name>
<dbReference type="Proteomes" id="UP000440498">
    <property type="component" value="Unassembled WGS sequence"/>
</dbReference>
<sequence length="122" mass="13509">MSKFIASTPFINILVKVRPGAKPGTYKVETMPAILRVSQTDTIINYQIFDSGTDNIVFTGMTVAPEDNDQFSEESISISGKQLTFCDANTSKMTLNIMLHFKDDDGVQFMHDPQVENEPEGG</sequence>
<accession>A0A6A7N673</accession>
<dbReference type="EMBL" id="WHUG01000008">
    <property type="protein sequence ID" value="MQA40287.1"/>
    <property type="molecule type" value="Genomic_DNA"/>
</dbReference>
<reference evidence="1 2" key="1">
    <citation type="submission" date="2019-10" db="EMBL/GenBank/DDBJ databases">
        <title>Two novel species isolated from a subtropical stream in China.</title>
        <authorList>
            <person name="Lu H."/>
        </authorList>
    </citation>
    <scope>NUCLEOTIDE SEQUENCE [LARGE SCALE GENOMIC DNA]</scope>
    <source>
        <strain evidence="1 2">FT29W</strain>
    </source>
</reference>
<organism evidence="1 2">
    <name type="scientific">Rugamonas aquatica</name>
    <dbReference type="NCBI Taxonomy" id="2743357"/>
    <lineage>
        <taxon>Bacteria</taxon>
        <taxon>Pseudomonadati</taxon>
        <taxon>Pseudomonadota</taxon>
        <taxon>Betaproteobacteria</taxon>
        <taxon>Burkholderiales</taxon>
        <taxon>Oxalobacteraceae</taxon>
        <taxon>Telluria group</taxon>
        <taxon>Rugamonas</taxon>
    </lineage>
</organism>
<protein>
    <recommendedName>
        <fullName evidence="3">DP-EP family protein</fullName>
    </recommendedName>
</protein>
<keyword evidence="2" id="KW-1185">Reference proteome</keyword>
<evidence type="ECO:0008006" key="3">
    <source>
        <dbReference type="Google" id="ProtNLM"/>
    </source>
</evidence>
<dbReference type="AlphaFoldDB" id="A0A6A7N673"/>